<dbReference type="PANTHER" id="PTHR43280:SF29">
    <property type="entry name" value="ARAC-FAMILY TRANSCRIPTIONAL REGULATOR"/>
    <property type="match status" value="1"/>
</dbReference>
<dbReference type="PANTHER" id="PTHR43280">
    <property type="entry name" value="ARAC-FAMILY TRANSCRIPTIONAL REGULATOR"/>
    <property type="match status" value="1"/>
</dbReference>
<keyword evidence="7" id="KW-1185">Reference proteome</keyword>
<dbReference type="Pfam" id="PF12833">
    <property type="entry name" value="HTH_18"/>
    <property type="match status" value="1"/>
</dbReference>
<dbReference type="Proteomes" id="UP000027734">
    <property type="component" value="Unassembled WGS sequence"/>
</dbReference>
<evidence type="ECO:0000256" key="4">
    <source>
        <dbReference type="SAM" id="Phobius"/>
    </source>
</evidence>
<feature type="transmembrane region" description="Helical" evidence="4">
    <location>
        <begin position="113"/>
        <end position="134"/>
    </location>
</feature>
<evidence type="ECO:0000256" key="2">
    <source>
        <dbReference type="ARBA" id="ARBA00023125"/>
    </source>
</evidence>
<evidence type="ECO:0000256" key="3">
    <source>
        <dbReference type="ARBA" id="ARBA00023163"/>
    </source>
</evidence>
<accession>A0A073IJL2</accession>
<dbReference type="Gene3D" id="1.10.10.60">
    <property type="entry name" value="Homeodomain-like"/>
    <property type="match status" value="1"/>
</dbReference>
<feature type="transmembrane region" description="Helical" evidence="4">
    <location>
        <begin position="31"/>
        <end position="51"/>
    </location>
</feature>
<keyword evidence="1" id="KW-0805">Transcription regulation</keyword>
<dbReference type="PROSITE" id="PS01124">
    <property type="entry name" value="HTH_ARAC_FAMILY_2"/>
    <property type="match status" value="1"/>
</dbReference>
<evidence type="ECO:0000259" key="5">
    <source>
        <dbReference type="PROSITE" id="PS01124"/>
    </source>
</evidence>
<dbReference type="GO" id="GO:0043565">
    <property type="term" value="F:sequence-specific DNA binding"/>
    <property type="evidence" value="ECO:0007669"/>
    <property type="project" value="InterPro"/>
</dbReference>
<feature type="domain" description="HTH araC/xylS-type" evidence="5">
    <location>
        <begin position="224"/>
        <end position="328"/>
    </location>
</feature>
<keyword evidence="4" id="KW-1133">Transmembrane helix</keyword>
<protein>
    <submittedName>
        <fullName evidence="6">AraC family transcriptional regulator</fullName>
    </submittedName>
</protein>
<dbReference type="EMBL" id="JAMC01000002">
    <property type="protein sequence ID" value="KEJ89716.1"/>
    <property type="molecule type" value="Genomic_DNA"/>
</dbReference>
<dbReference type="GO" id="GO:0003700">
    <property type="term" value="F:DNA-binding transcription factor activity"/>
    <property type="evidence" value="ECO:0007669"/>
    <property type="project" value="InterPro"/>
</dbReference>
<sequence length="332" mass="36025">MPSLPIPMISALVLGFMFIRILVVDRRIGPLAVLLALCALQGLIISLAQHYMVAGAFFVQPITASMIPPMAWVAFQSTAVRKLEVRDALHLLVPLGMIAVMLGRPFLLDTFLPALFVGYGGMIVWSAMQGADALPRMRLETGEVPGIIWQVIGWTFVASALSDALIVVAQVMGAGYLQPWIVSIYSTGTLVLIGVLTLSGALDNSTSEAEEETTVARKADAQDMQVMEQLERYMQTAKPFLNPDLTMTQLSRRIQVPVKQLSGAINRVTGENVSRYINAARIAAAQKALLAGDTVTAAMFGSGFNTKSNFNREFLRISGVSPSEWLNSQKPK</sequence>
<proteinExistence type="predicted"/>
<name>A0A073IJL2_9RHOB</name>
<feature type="transmembrane region" description="Helical" evidence="4">
    <location>
        <begin position="146"/>
        <end position="168"/>
    </location>
</feature>
<feature type="transmembrane region" description="Helical" evidence="4">
    <location>
        <begin position="57"/>
        <end position="75"/>
    </location>
</feature>
<organism evidence="6 7">
    <name type="scientific">Sulfitobacter donghicola DSW-25 = KCTC 12864 = JCM 14565</name>
    <dbReference type="NCBI Taxonomy" id="1300350"/>
    <lineage>
        <taxon>Bacteria</taxon>
        <taxon>Pseudomonadati</taxon>
        <taxon>Pseudomonadota</taxon>
        <taxon>Alphaproteobacteria</taxon>
        <taxon>Rhodobacterales</taxon>
        <taxon>Roseobacteraceae</taxon>
        <taxon>Sulfitobacter</taxon>
    </lineage>
</organism>
<dbReference type="SMART" id="SM00342">
    <property type="entry name" value="HTH_ARAC"/>
    <property type="match status" value="1"/>
</dbReference>
<feature type="transmembrane region" description="Helical" evidence="4">
    <location>
        <begin position="87"/>
        <end position="107"/>
    </location>
</feature>
<reference evidence="6 7" key="1">
    <citation type="submission" date="2014-01" db="EMBL/GenBank/DDBJ databases">
        <title>Sulfitobacter donghicola JCM 14565 Genome Sequencing.</title>
        <authorList>
            <person name="Lai Q."/>
            <person name="Hong Z."/>
        </authorList>
    </citation>
    <scope>NUCLEOTIDE SEQUENCE [LARGE SCALE GENOMIC DNA]</scope>
    <source>
        <strain evidence="6 7">JCM 14565</strain>
    </source>
</reference>
<dbReference type="eggNOG" id="COG2207">
    <property type="taxonomic scope" value="Bacteria"/>
</dbReference>
<keyword evidence="2" id="KW-0238">DNA-binding</keyword>
<keyword evidence="4" id="KW-0472">Membrane</keyword>
<evidence type="ECO:0000313" key="7">
    <source>
        <dbReference type="Proteomes" id="UP000027734"/>
    </source>
</evidence>
<dbReference type="RefSeq" id="WP_025058350.1">
    <property type="nucleotide sequence ID" value="NZ_JASF01000005.1"/>
</dbReference>
<feature type="transmembrane region" description="Helical" evidence="4">
    <location>
        <begin position="6"/>
        <end position="24"/>
    </location>
</feature>
<keyword evidence="4" id="KW-0812">Transmembrane</keyword>
<keyword evidence="3" id="KW-0804">Transcription</keyword>
<dbReference type="InterPro" id="IPR018060">
    <property type="entry name" value="HTH_AraC"/>
</dbReference>
<feature type="transmembrane region" description="Helical" evidence="4">
    <location>
        <begin position="180"/>
        <end position="202"/>
    </location>
</feature>
<dbReference type="SUPFAM" id="SSF46689">
    <property type="entry name" value="Homeodomain-like"/>
    <property type="match status" value="1"/>
</dbReference>
<dbReference type="InterPro" id="IPR009057">
    <property type="entry name" value="Homeodomain-like_sf"/>
</dbReference>
<evidence type="ECO:0000313" key="6">
    <source>
        <dbReference type="EMBL" id="KEJ89716.1"/>
    </source>
</evidence>
<evidence type="ECO:0000256" key="1">
    <source>
        <dbReference type="ARBA" id="ARBA00023015"/>
    </source>
</evidence>
<comment type="caution">
    <text evidence="6">The sequence shown here is derived from an EMBL/GenBank/DDBJ whole genome shotgun (WGS) entry which is preliminary data.</text>
</comment>
<dbReference type="STRING" id="1300350.Z948_896"/>
<gene>
    <name evidence="6" type="ORF">DSW25_05695</name>
</gene>
<dbReference type="AlphaFoldDB" id="A0A073IJL2"/>